<dbReference type="Proteomes" id="UP000002255">
    <property type="component" value="Chromosome"/>
</dbReference>
<evidence type="ECO:0000313" key="2">
    <source>
        <dbReference type="Proteomes" id="UP000002255"/>
    </source>
</evidence>
<accession>D1BU70</accession>
<dbReference type="KEGG" id="xce:Xcel_2065"/>
<keyword evidence="2" id="KW-1185">Reference proteome</keyword>
<sequence>MSAPDRFPDPSPQARARVETDARTWQAFLRTQAVNVPLNEPDGAHSVLVQTRQGEVCWATPEAADDWNGRLWR</sequence>
<dbReference type="AlphaFoldDB" id="D1BU70"/>
<gene>
    <name evidence="1" type="ordered locus">Xcel_2065</name>
</gene>
<name>D1BU70_XYLCX</name>
<protein>
    <submittedName>
        <fullName evidence="1">Uncharacterized protein</fullName>
    </submittedName>
</protein>
<proteinExistence type="predicted"/>
<dbReference type="STRING" id="446471.Xcel_2065"/>
<dbReference type="EMBL" id="CP001821">
    <property type="protein sequence ID" value="ACZ31083.1"/>
    <property type="molecule type" value="Genomic_DNA"/>
</dbReference>
<dbReference type="RefSeq" id="WP_012878825.1">
    <property type="nucleotide sequence ID" value="NC_013530.1"/>
</dbReference>
<organism evidence="1 2">
    <name type="scientific">Xylanimonas cellulosilytica (strain DSM 15894 / JCM 12276 / CECT 5975 / KCTC 9989 / LMG 20990 / NBRC 107835 / XIL07)</name>
    <dbReference type="NCBI Taxonomy" id="446471"/>
    <lineage>
        <taxon>Bacteria</taxon>
        <taxon>Bacillati</taxon>
        <taxon>Actinomycetota</taxon>
        <taxon>Actinomycetes</taxon>
        <taxon>Micrococcales</taxon>
        <taxon>Promicromonosporaceae</taxon>
        <taxon>Xylanimonas</taxon>
    </lineage>
</organism>
<evidence type="ECO:0000313" key="1">
    <source>
        <dbReference type="EMBL" id="ACZ31083.1"/>
    </source>
</evidence>
<dbReference type="HOGENOM" id="CLU_2704018_0_0_11"/>
<reference evidence="2" key="1">
    <citation type="submission" date="2009-11" db="EMBL/GenBank/DDBJ databases">
        <title>The complete chromosome of Xylanimonas cellulosilytica DSM 15894.</title>
        <authorList>
            <consortium name="US DOE Joint Genome Institute (JGI-PGF)"/>
            <person name="Lucas S."/>
            <person name="Copeland A."/>
            <person name="Lapidus A."/>
            <person name="Glavina del Rio T."/>
            <person name="Dalin E."/>
            <person name="Tice H."/>
            <person name="Bruce D."/>
            <person name="Goodwin L."/>
            <person name="Pitluck S."/>
            <person name="Kyrpides N."/>
            <person name="Mavromatis K."/>
            <person name="Ivanova N."/>
            <person name="Mikhailova N."/>
            <person name="Foster B."/>
            <person name="Clum A."/>
            <person name="Brettin T."/>
            <person name="Detter J.C."/>
            <person name="Han C."/>
            <person name="Larimer F."/>
            <person name="Land M."/>
            <person name="Hauser L."/>
            <person name="Markowitz V."/>
            <person name="Cheng J.F."/>
            <person name="Hugenholtz P."/>
            <person name="Woyke T."/>
            <person name="Wu D."/>
            <person name="Gehrich-Schroeter G."/>
            <person name="Schneider S."/>
            <person name="Pukall S.R."/>
            <person name="Klenk H.P."/>
            <person name="Eisen J.A."/>
        </authorList>
    </citation>
    <scope>NUCLEOTIDE SEQUENCE [LARGE SCALE GENOMIC DNA]</scope>
    <source>
        <strain evidence="2">DSM 15894 / CECT 5975 / LMG 20990 / XIL07</strain>
    </source>
</reference>
<reference evidence="1 2" key="2">
    <citation type="journal article" date="2010" name="Stand. Genomic Sci.">
        <title>Complete genome sequence of Xylanimonas cellulosilytica type strain (XIL07).</title>
        <authorList>
            <person name="Foster B."/>
            <person name="Pukall R."/>
            <person name="Abt B."/>
            <person name="Nolan M."/>
            <person name="Glavina Del Rio T."/>
            <person name="Chen F."/>
            <person name="Lucas S."/>
            <person name="Tice H."/>
            <person name="Pitluck S."/>
            <person name="Cheng J.-F."/>
            <person name="Chertkov O."/>
            <person name="Brettin T."/>
            <person name="Han C."/>
            <person name="Detter J.C."/>
            <person name="Bruce D."/>
            <person name="Goodwin L."/>
            <person name="Ivanova N."/>
            <person name="Mavromatis K."/>
            <person name="Pati A."/>
            <person name="Mikhailova N."/>
            <person name="Chen A."/>
            <person name="Palaniappan K."/>
            <person name="Land M."/>
            <person name="Hauser L."/>
            <person name="Chang Y.-J."/>
            <person name="Jeffries C.D."/>
            <person name="Chain P."/>
            <person name="Rohde M."/>
            <person name="Goeker M."/>
            <person name="Bristow J."/>
            <person name="Eisen J.A."/>
            <person name="Markowitz V."/>
            <person name="Hugenholtz P."/>
            <person name="Kyrpides N.C."/>
            <person name="Klenk H.-P."/>
            <person name="Lapidus A."/>
        </authorList>
    </citation>
    <scope>NUCLEOTIDE SEQUENCE [LARGE SCALE GENOMIC DNA]</scope>
    <source>
        <strain evidence="2">DSM 15894 / CECT 5975 / LMG 20990 / XIL07</strain>
    </source>
</reference>